<proteinExistence type="predicted"/>
<protein>
    <submittedName>
        <fullName evidence="1">Uncharacterized protein</fullName>
    </submittedName>
</protein>
<organism evidence="1 2">
    <name type="scientific">Streblomastix strix</name>
    <dbReference type="NCBI Taxonomy" id="222440"/>
    <lineage>
        <taxon>Eukaryota</taxon>
        <taxon>Metamonada</taxon>
        <taxon>Preaxostyla</taxon>
        <taxon>Oxymonadida</taxon>
        <taxon>Streblomastigidae</taxon>
        <taxon>Streblomastix</taxon>
    </lineage>
</organism>
<evidence type="ECO:0000313" key="2">
    <source>
        <dbReference type="Proteomes" id="UP000324800"/>
    </source>
</evidence>
<feature type="non-terminal residue" evidence="1">
    <location>
        <position position="1"/>
    </location>
</feature>
<dbReference type="Proteomes" id="UP000324800">
    <property type="component" value="Unassembled WGS sequence"/>
</dbReference>
<gene>
    <name evidence="1" type="ORF">EZS28_032144</name>
</gene>
<reference evidence="1 2" key="1">
    <citation type="submission" date="2019-03" db="EMBL/GenBank/DDBJ databases">
        <title>Single cell metagenomics reveals metabolic interactions within the superorganism composed of flagellate Streblomastix strix and complex community of Bacteroidetes bacteria on its surface.</title>
        <authorList>
            <person name="Treitli S.C."/>
            <person name="Kolisko M."/>
            <person name="Husnik F."/>
            <person name="Keeling P."/>
            <person name="Hampl V."/>
        </authorList>
    </citation>
    <scope>NUCLEOTIDE SEQUENCE [LARGE SCALE GENOMIC DNA]</scope>
    <source>
        <strain evidence="1">ST1C</strain>
    </source>
</reference>
<sequence length="42" mass="4385">SKVGKDLPWSNDHVIKPIALPTAKQFSGIIPGGGLIMKGIEA</sequence>
<evidence type="ECO:0000313" key="1">
    <source>
        <dbReference type="EMBL" id="KAA6372327.1"/>
    </source>
</evidence>
<dbReference type="AlphaFoldDB" id="A0A5J4UPH5"/>
<dbReference type="EMBL" id="SNRW01013683">
    <property type="protein sequence ID" value="KAA6372327.1"/>
    <property type="molecule type" value="Genomic_DNA"/>
</dbReference>
<accession>A0A5J4UPH5</accession>
<comment type="caution">
    <text evidence="1">The sequence shown here is derived from an EMBL/GenBank/DDBJ whole genome shotgun (WGS) entry which is preliminary data.</text>
</comment>
<name>A0A5J4UPH5_9EUKA</name>